<dbReference type="Gene3D" id="3.40.50.1820">
    <property type="entry name" value="alpha/beta hydrolase"/>
    <property type="match status" value="1"/>
</dbReference>
<feature type="chain" id="PRO_5034352697" evidence="2">
    <location>
        <begin position="24"/>
        <end position="616"/>
    </location>
</feature>
<feature type="domain" description="Carboxylesterase type B" evidence="3">
    <location>
        <begin position="35"/>
        <end position="561"/>
    </location>
</feature>
<feature type="signal peptide" evidence="2">
    <location>
        <begin position="1"/>
        <end position="23"/>
    </location>
</feature>
<evidence type="ECO:0000256" key="1">
    <source>
        <dbReference type="ARBA" id="ARBA00023180"/>
    </source>
</evidence>
<name>A0A8D8SLB0_9HEMI</name>
<evidence type="ECO:0000259" key="3">
    <source>
        <dbReference type="Pfam" id="PF00135"/>
    </source>
</evidence>
<dbReference type="InterPro" id="IPR002018">
    <property type="entry name" value="CarbesteraseB"/>
</dbReference>
<dbReference type="PANTHER" id="PTHR43142">
    <property type="entry name" value="CARBOXYLIC ESTER HYDROLASE"/>
    <property type="match status" value="1"/>
</dbReference>
<dbReference type="InterPro" id="IPR019819">
    <property type="entry name" value="Carboxylesterase_B_CS"/>
</dbReference>
<keyword evidence="1" id="KW-0325">Glycoprotein</keyword>
<dbReference type="InterPro" id="IPR029058">
    <property type="entry name" value="AB_hydrolase_fold"/>
</dbReference>
<sequence length="616" mass="69227">MTVPHYELYLSLCLTVLLGTGLCTNDNDTTEFFPEVNIAKLGKVRGRVLTSHWSQRPIYSFQGIPYAVQPLGNLRFKAPRAAQPWSKTLDATAFKRRCPQVYDEDSTTEVLGSSSNILEDCLYLNVYTPMCYYCTLQIPKQNKSQAATQQKFPVIFYIHGGSFRVGSAHNMTPNYLLENNVVLVTIQYRLGCLGFLSLETDEIPGNMGFLDMLLALEWVHDHIRYFNGDKGSVTIVGQSAGGAAVTFFLTSPLVRDDLFHRAIMMSGSGLCNWSFENETGLGRKFTEKLGCLSSDWSKVNDASVPQCLRQKSLAEVFKVYLTVFAFDDKLNQGVKQSHGQKKFLTETPGDSFDKKAVKNVPVMIGVTKHEGSAFLEAVFQFLWNETIFDNLTDFKVQDLARQFMDYTHTSSPMVGHLVESGYLSQEFPTLKDAVPALADLAGLAVLKSCVFQTARMLSTMNNSTFLYSFHFKGRFTKFFDYRTVANFPHGVAHSDDLIYLFWDAEKPLNERELKVARSMVDLWTNFATHGRPFSDSVPVWHPMGNDSVGPFLRIDETSELRSNFLEEFNIATREGVEAYYAENGGAPTRLMGRGLGGFVWTVVVVQLMLMLIKDGL</sequence>
<dbReference type="AlphaFoldDB" id="A0A8D8SLB0"/>
<dbReference type="SUPFAM" id="SSF53474">
    <property type="entry name" value="alpha/beta-Hydrolases"/>
    <property type="match status" value="1"/>
</dbReference>
<organism evidence="4">
    <name type="scientific">Cacopsylla melanoneura</name>
    <dbReference type="NCBI Taxonomy" id="428564"/>
    <lineage>
        <taxon>Eukaryota</taxon>
        <taxon>Metazoa</taxon>
        <taxon>Ecdysozoa</taxon>
        <taxon>Arthropoda</taxon>
        <taxon>Hexapoda</taxon>
        <taxon>Insecta</taxon>
        <taxon>Pterygota</taxon>
        <taxon>Neoptera</taxon>
        <taxon>Paraneoptera</taxon>
        <taxon>Hemiptera</taxon>
        <taxon>Sternorrhyncha</taxon>
        <taxon>Psylloidea</taxon>
        <taxon>Psyllidae</taxon>
        <taxon>Psyllinae</taxon>
        <taxon>Cacopsylla</taxon>
    </lineage>
</organism>
<evidence type="ECO:0000256" key="2">
    <source>
        <dbReference type="SAM" id="SignalP"/>
    </source>
</evidence>
<accession>A0A8D8SLB0</accession>
<evidence type="ECO:0000313" key="4">
    <source>
        <dbReference type="EMBL" id="CAG6671931.1"/>
    </source>
</evidence>
<reference evidence="4" key="1">
    <citation type="submission" date="2021-05" db="EMBL/GenBank/DDBJ databases">
        <authorList>
            <person name="Alioto T."/>
            <person name="Alioto T."/>
            <person name="Gomez Garrido J."/>
        </authorList>
    </citation>
    <scope>NUCLEOTIDE SEQUENCE</scope>
</reference>
<dbReference type="Pfam" id="PF00135">
    <property type="entry name" value="COesterase"/>
    <property type="match status" value="1"/>
</dbReference>
<protein>
    <submittedName>
        <fullName evidence="4">Carboxylesterase 1C</fullName>
    </submittedName>
</protein>
<dbReference type="PANTHER" id="PTHR43142:SF12">
    <property type="entry name" value="CARBOXYLESTERASE TYPE B DOMAIN-CONTAINING PROTEIN-RELATED"/>
    <property type="match status" value="1"/>
</dbReference>
<proteinExistence type="predicted"/>
<dbReference type="PROSITE" id="PS00941">
    <property type="entry name" value="CARBOXYLESTERASE_B_2"/>
    <property type="match status" value="1"/>
</dbReference>
<keyword evidence="2" id="KW-0732">Signal</keyword>
<dbReference type="EMBL" id="HBUF01227185">
    <property type="protein sequence ID" value="CAG6671931.1"/>
    <property type="molecule type" value="Transcribed_RNA"/>
</dbReference>